<feature type="chain" id="PRO_5034620450" evidence="2">
    <location>
        <begin position="22"/>
        <end position="254"/>
    </location>
</feature>
<evidence type="ECO:0000256" key="1">
    <source>
        <dbReference type="ARBA" id="ARBA00022729"/>
    </source>
</evidence>
<dbReference type="PANTHER" id="PTHR31836">
    <property type="match status" value="1"/>
</dbReference>
<keyword evidence="4" id="KW-1185">Reference proteome</keyword>
<gene>
    <name evidence="3" type="ORF">MVEN_02127300</name>
</gene>
<dbReference type="InterPro" id="IPR036908">
    <property type="entry name" value="RlpA-like_sf"/>
</dbReference>
<organism evidence="3 4">
    <name type="scientific">Mycena venus</name>
    <dbReference type="NCBI Taxonomy" id="2733690"/>
    <lineage>
        <taxon>Eukaryota</taxon>
        <taxon>Fungi</taxon>
        <taxon>Dikarya</taxon>
        <taxon>Basidiomycota</taxon>
        <taxon>Agaricomycotina</taxon>
        <taxon>Agaricomycetes</taxon>
        <taxon>Agaricomycetidae</taxon>
        <taxon>Agaricales</taxon>
        <taxon>Marasmiineae</taxon>
        <taxon>Mycenaceae</taxon>
        <taxon>Mycena</taxon>
    </lineage>
</organism>
<evidence type="ECO:0000313" key="4">
    <source>
        <dbReference type="Proteomes" id="UP000620124"/>
    </source>
</evidence>
<evidence type="ECO:0000256" key="2">
    <source>
        <dbReference type="SAM" id="SignalP"/>
    </source>
</evidence>
<dbReference type="InterPro" id="IPR051477">
    <property type="entry name" value="Expansin_CellWall"/>
</dbReference>
<dbReference type="SUPFAM" id="SSF50685">
    <property type="entry name" value="Barwin-like endoglucanases"/>
    <property type="match status" value="1"/>
</dbReference>
<dbReference type="OrthoDB" id="623670at2759"/>
<dbReference type="Gene3D" id="2.40.40.10">
    <property type="entry name" value="RlpA-like domain"/>
    <property type="match status" value="1"/>
</dbReference>
<accession>A0A8H7CGV5</accession>
<keyword evidence="1 2" id="KW-0732">Signal</keyword>
<dbReference type="Proteomes" id="UP000620124">
    <property type="component" value="Unassembled WGS sequence"/>
</dbReference>
<dbReference type="PANTHER" id="PTHR31836:SF28">
    <property type="entry name" value="SRCR DOMAIN-CONTAINING PROTEIN-RELATED"/>
    <property type="match status" value="1"/>
</dbReference>
<name>A0A8H7CGV5_9AGAR</name>
<dbReference type="AlphaFoldDB" id="A0A8H7CGV5"/>
<dbReference type="EMBL" id="JACAZI010000022">
    <property type="protein sequence ID" value="KAF7336910.1"/>
    <property type="molecule type" value="Genomic_DNA"/>
</dbReference>
<dbReference type="CDD" id="cd22191">
    <property type="entry name" value="DPBB_RlpA_EXP_N-like"/>
    <property type="match status" value="1"/>
</dbReference>
<proteinExistence type="predicted"/>
<reference evidence="3" key="1">
    <citation type="submission" date="2020-05" db="EMBL/GenBank/DDBJ databases">
        <title>Mycena genomes resolve the evolution of fungal bioluminescence.</title>
        <authorList>
            <person name="Tsai I.J."/>
        </authorList>
    </citation>
    <scope>NUCLEOTIDE SEQUENCE</scope>
    <source>
        <strain evidence="3">CCC161011</strain>
    </source>
</reference>
<comment type="caution">
    <text evidence="3">The sequence shown here is derived from an EMBL/GenBank/DDBJ whole genome shotgun (WGS) entry which is preliminary data.</text>
</comment>
<feature type="signal peptide" evidence="2">
    <location>
        <begin position="1"/>
        <end position="21"/>
    </location>
</feature>
<protein>
    <submittedName>
        <fullName evidence="3">Riboflavin-aldehyde forming enzyme</fullName>
    </submittedName>
</protein>
<sequence length="254" mass="27146">MRFSTAYVSFLATSLAASVTASPFAPENSREVSAPEIEKRTPGNVFVCDELNWTGRCTYIQAPLDTCIQLGDDYIWQISSFGPDDGATCFGTVILFCFIAKAIVPMQGPPGPSKTPGTHLAVTQPVTLGTTTSLHTNACRTEMEVAAEMVEGTAEDPERLLEMPPGIRLMAAFGACGAPLQNGDFIIALSEAHYDGGSHCWQHLDVEYNGQHIDVTVGDLCPGCGEDGIDLSIGAFASIENLDVGRMTVSWSFK</sequence>
<evidence type="ECO:0000313" key="3">
    <source>
        <dbReference type="EMBL" id="KAF7336910.1"/>
    </source>
</evidence>